<dbReference type="InterPro" id="IPR010982">
    <property type="entry name" value="Lambda_DNA-bd_dom_sf"/>
</dbReference>
<dbReference type="PROSITE" id="PS50943">
    <property type="entry name" value="HTH_CROC1"/>
    <property type="match status" value="1"/>
</dbReference>
<comment type="caution">
    <text evidence="3">The sequence shown here is derived from an EMBL/GenBank/DDBJ whole genome shotgun (WGS) entry which is preliminary data.</text>
</comment>
<evidence type="ECO:0000313" key="3">
    <source>
        <dbReference type="EMBL" id="MBJ3809381.1"/>
    </source>
</evidence>
<dbReference type="InterPro" id="IPR001387">
    <property type="entry name" value="Cro/C1-type_HTH"/>
</dbReference>
<feature type="region of interest" description="Disordered" evidence="1">
    <location>
        <begin position="431"/>
        <end position="454"/>
    </location>
</feature>
<dbReference type="PANTHER" id="PTHR47691">
    <property type="entry name" value="REGULATOR-RELATED"/>
    <property type="match status" value="1"/>
</dbReference>
<dbReference type="Gene3D" id="3.40.50.300">
    <property type="entry name" value="P-loop containing nucleotide triphosphate hydrolases"/>
    <property type="match status" value="1"/>
</dbReference>
<keyword evidence="4" id="KW-1185">Reference proteome</keyword>
<name>A0ABS0X846_9ACTN</name>
<protein>
    <submittedName>
        <fullName evidence="3">Helix-turn-helix domain-containing protein</fullName>
    </submittedName>
</protein>
<proteinExistence type="predicted"/>
<dbReference type="PANTHER" id="PTHR47691:SF3">
    <property type="entry name" value="HTH-TYPE TRANSCRIPTIONAL REGULATOR RV0890C-RELATED"/>
    <property type="match status" value="1"/>
</dbReference>
<dbReference type="SUPFAM" id="SSF52540">
    <property type="entry name" value="P-loop containing nucleoside triphosphate hydrolases"/>
    <property type="match status" value="1"/>
</dbReference>
<accession>A0ABS0X846</accession>
<gene>
    <name evidence="3" type="ORF">JGB26_20040</name>
</gene>
<dbReference type="PRINTS" id="PR00364">
    <property type="entry name" value="DISEASERSIST"/>
</dbReference>
<dbReference type="SMART" id="SM00530">
    <property type="entry name" value="HTH_XRE"/>
    <property type="match status" value="1"/>
</dbReference>
<reference evidence="3 4" key="1">
    <citation type="submission" date="2020-12" db="EMBL/GenBank/DDBJ databases">
        <title>Streptomyces typhae sp. nov., a novel endophytic actinomycete isolated from the root of cattail pollen (Typha angustifolia L.).</title>
        <authorList>
            <person name="Peng C."/>
            <person name="Liu C."/>
        </authorList>
    </citation>
    <scope>NUCLEOTIDE SEQUENCE [LARGE SCALE GENOMIC DNA]</scope>
    <source>
        <strain evidence="3 4">JCM 4753</strain>
    </source>
</reference>
<dbReference type="InterPro" id="IPR027417">
    <property type="entry name" value="P-loop_NTPase"/>
</dbReference>
<dbReference type="SUPFAM" id="SSF47413">
    <property type="entry name" value="lambda repressor-like DNA-binding domains"/>
    <property type="match status" value="1"/>
</dbReference>
<evidence type="ECO:0000256" key="1">
    <source>
        <dbReference type="SAM" id="MobiDB-lite"/>
    </source>
</evidence>
<evidence type="ECO:0000313" key="4">
    <source>
        <dbReference type="Proteomes" id="UP000634780"/>
    </source>
</evidence>
<dbReference type="Gene3D" id="1.10.260.40">
    <property type="entry name" value="lambda repressor-like DNA-binding domains"/>
    <property type="match status" value="1"/>
</dbReference>
<sequence length="454" mass="49390">MLRQRRESRGMSLRQMARLLHYSPGWISRVENGRAIPTDDLARACDELLAMDGKLIALARADRGGAVDLLRPAQLPPGASAFVGRQELLRELDGLLADANRRESVLTIALDGPAGVGKSTVALRWAYDIAERFPGGVLFTDLQGNSPAGRPLEAADVLEQFLTAFGLPAAAVPADEAERAAVFRSIAVRRPILLILDNAAGSRHVEPLLVGARGCVALVTSRRRLTGLAVKAGAHRLTVRPMDQRESVDLLRAVAGPERVAAEPTATAVLARRCAHLPLAMRIAAERLATFPHRSIADAVAELDDRKHRLNVLTDIDDPHLAVRAALASSYRELDVEAARTFRFLGLFPGATLSAAAAAALVDRPLGHTRRLLEVLVAVHLLEETGPDRYRRHDLLRDYAAERAAEEESPTACQEAVRRLIGWYVHTARDWSPPHEPGSTRRNGVPQRRVPGGQ</sequence>
<organism evidence="3 4">
    <name type="scientific">Streptomyces flavofungini</name>
    <dbReference type="NCBI Taxonomy" id="68200"/>
    <lineage>
        <taxon>Bacteria</taxon>
        <taxon>Bacillati</taxon>
        <taxon>Actinomycetota</taxon>
        <taxon>Actinomycetes</taxon>
        <taxon>Kitasatosporales</taxon>
        <taxon>Streptomycetaceae</taxon>
        <taxon>Streptomyces</taxon>
    </lineage>
</organism>
<dbReference type="EMBL" id="JAEKOZ010000011">
    <property type="protein sequence ID" value="MBJ3809381.1"/>
    <property type="molecule type" value="Genomic_DNA"/>
</dbReference>
<dbReference type="CDD" id="cd00093">
    <property type="entry name" value="HTH_XRE"/>
    <property type="match status" value="1"/>
</dbReference>
<evidence type="ECO:0000259" key="2">
    <source>
        <dbReference type="PROSITE" id="PS50943"/>
    </source>
</evidence>
<dbReference type="Proteomes" id="UP000634780">
    <property type="component" value="Unassembled WGS sequence"/>
</dbReference>
<dbReference type="Pfam" id="PF13560">
    <property type="entry name" value="HTH_31"/>
    <property type="match status" value="1"/>
</dbReference>
<feature type="domain" description="HTH cro/C1-type" evidence="2">
    <location>
        <begin position="2"/>
        <end position="56"/>
    </location>
</feature>